<dbReference type="GO" id="GO:0032259">
    <property type="term" value="P:methylation"/>
    <property type="evidence" value="ECO:0007669"/>
    <property type="project" value="UniProtKB-KW"/>
</dbReference>
<evidence type="ECO:0000313" key="1">
    <source>
        <dbReference type="EMBL" id="MDR9894879.1"/>
    </source>
</evidence>
<dbReference type="NCBIfam" id="TIGR04325">
    <property type="entry name" value="MTase_LIC12133"/>
    <property type="match status" value="1"/>
</dbReference>
<accession>A0AAP5I6W7</accession>
<proteinExistence type="predicted"/>
<keyword evidence="1" id="KW-0808">Transferase</keyword>
<reference evidence="2" key="1">
    <citation type="journal article" date="2021" name="Science">
        <title>Hunting the eagle killer: A cyanobacterial neurotoxin causes vacuolar myelinopathy.</title>
        <authorList>
            <person name="Breinlinger S."/>
            <person name="Phillips T.J."/>
            <person name="Haram B.N."/>
            <person name="Mares J."/>
            <person name="Martinez Yerena J.A."/>
            <person name="Hrouzek P."/>
            <person name="Sobotka R."/>
            <person name="Henderson W.M."/>
            <person name="Schmieder P."/>
            <person name="Williams S.M."/>
            <person name="Lauderdale J.D."/>
            <person name="Wilde H.D."/>
            <person name="Gerrin W."/>
            <person name="Kust A."/>
            <person name="Washington J.W."/>
            <person name="Wagner C."/>
            <person name="Geier B."/>
            <person name="Liebeke M."/>
            <person name="Enke H."/>
            <person name="Niedermeyer T.H.J."/>
            <person name="Wilde S.B."/>
        </authorList>
    </citation>
    <scope>NUCLEOTIDE SEQUENCE [LARGE SCALE GENOMIC DNA]</scope>
    <source>
        <strain evidence="2">Thurmond2011</strain>
    </source>
</reference>
<organism evidence="1 2">
    <name type="scientific">Aetokthonos hydrillicola Thurmond2011</name>
    <dbReference type="NCBI Taxonomy" id="2712845"/>
    <lineage>
        <taxon>Bacteria</taxon>
        <taxon>Bacillati</taxon>
        <taxon>Cyanobacteriota</taxon>
        <taxon>Cyanophyceae</taxon>
        <taxon>Nostocales</taxon>
        <taxon>Hapalosiphonaceae</taxon>
        <taxon>Aetokthonos</taxon>
    </lineage>
</organism>
<dbReference type="InterPro" id="IPR029063">
    <property type="entry name" value="SAM-dependent_MTases_sf"/>
</dbReference>
<keyword evidence="1" id="KW-0489">Methyltransferase</keyword>
<dbReference type="RefSeq" id="WP_208341311.1">
    <property type="nucleotide sequence ID" value="NZ_CAWQFN010000863.1"/>
</dbReference>
<dbReference type="EC" id="2.1.1.-" evidence="1"/>
<evidence type="ECO:0000313" key="2">
    <source>
        <dbReference type="Proteomes" id="UP000667802"/>
    </source>
</evidence>
<dbReference type="GO" id="GO:0008168">
    <property type="term" value="F:methyltransferase activity"/>
    <property type="evidence" value="ECO:0007669"/>
    <property type="project" value="UniProtKB-KW"/>
</dbReference>
<name>A0AAP5I6W7_9CYAN</name>
<sequence length="341" mass="39916">MVKKTENITQSLKDYQEQIENKNVINKLIYSRKEIAEYWLNLSTDNLEKSYLGNIGRAYKFLLNSNIKNESLTEEETIFLNEILENQRESSVLPEWEYLPEGWGTKNFSIKGWDVESILKIRKQNLPELLQLVQSTRPLGKSYSAHNTYMTYAYVLALTARKKDKISILDWGGGIGDYYLISKSLMPDIEIDYHCKEVPFLCEGGRECLPEVHFYEDEEECFKQSYDLVLASSSLQYVENWQIVAQKLAAVSRSSLYITRLPIVHQAESFVVLQRAYRYGYQTEYMGWFLNRQVFLNYLSSLQMELVREFLIEERFSVQDAPEHAECRGFLFCPQVYGSKT</sequence>
<dbReference type="SUPFAM" id="SSF53335">
    <property type="entry name" value="S-adenosyl-L-methionine-dependent methyltransferases"/>
    <property type="match status" value="1"/>
</dbReference>
<keyword evidence="2" id="KW-1185">Reference proteome</keyword>
<dbReference type="EMBL" id="JAALHA020000003">
    <property type="protein sequence ID" value="MDR9894879.1"/>
    <property type="molecule type" value="Genomic_DNA"/>
</dbReference>
<dbReference type="InterPro" id="IPR027612">
    <property type="entry name" value="Put_MTase_LIC12133"/>
</dbReference>
<gene>
    <name evidence="1" type="ORF">G7B40_009915</name>
</gene>
<dbReference type="AlphaFoldDB" id="A0AAP5I6W7"/>
<comment type="caution">
    <text evidence="1">The sequence shown here is derived from an EMBL/GenBank/DDBJ whole genome shotgun (WGS) entry which is preliminary data.</text>
</comment>
<protein>
    <submittedName>
        <fullName evidence="1">Methyltransferase, TIGR04325 family</fullName>
        <ecNumber evidence="1">2.1.1.-</ecNumber>
    </submittedName>
</protein>
<dbReference type="Proteomes" id="UP000667802">
    <property type="component" value="Unassembled WGS sequence"/>
</dbReference>